<sequence length="1017" mass="110757">MKRLQPTPPDAAMPIDLEALRERLRGQDGPTYWRSLDELANTPAFENFLEKEFPRWAPIWQEAVDRRSVLKLMAASMALAGLTACGAQPPETIEPYVNMPEGMVPGQPRYYATASLVGGYAHGLLVQSREGRPVKIEGNPDHPATRGACDVFSQASVLSVYDPDRSDSVLRGGQISSVGGWLDALAEARAGWDDGGGAGLCLLTETVTSPSRAAQIRAMQQRWPQMRWFVHEPAASDAPIAGAALATGRRLQPRYRFDRARCVLSIDADFLGRMPGFLSYARDFAANRRPTREHPEMSRLYALESTPSITGASADHRRPVAADELLDVTRALASALGLDAGAVDNISIDKAWLQAVADDLRSNGSRALVIAGEHLPTELQALVIAINDTLGALGQTMVFQQPVAASDGAPALAALAEAIRADQVRTLVVMDANPVYSAPADLDFTTLYDRVALRIHYGGHVDETAERSHWHVNATHALESWDDARAFDGTTSIVQPLIEPLHGGHSALEFLIGLADGVSGDARELLQRYWRRARPQDFDAAWRRWLQRGVVPDSAAAEVTAAPRGGWQAALAQVTQKTRRPETLTLQFSADPAVWDGRHANNGWLQELPRPLTKLTWGQAALISPALAERRQLKQGDVVRLTLEGRRLKVPVYVLPGQPDRAITLSLGYGRTAAGRIGNGVGASAYALRASGSPWVRTGVELQATGRQQGLATTQHHHAMEGRDLIRATALADFVEHPDFAKREPPDKSLYPEPWPRGEPAEHQWGMSIDLNACIGCNACTIACQAENNIPVVGQAEVLRGHDMHWIRIDRYFEGQPEAPRMIFQPVPCMHCENAPCEYVCPVEATQHSAEGLNEMIYNRCVGTRYCSQNCPYKVRRFNWFNYTDENAAHPTPAAANNPDVTVRSRGVMEKCTYCVQRINAAKITAARSDAPDNGRIADGAIVTACQQACPTDAIVFGDIADPATAVSKAKASPLDYGLLTDLNTRPRTTYLAAVRNPNPAIAEDEGSDRKVGDAAG</sequence>
<dbReference type="Gene3D" id="3.40.50.740">
    <property type="match status" value="1"/>
</dbReference>
<dbReference type="Pfam" id="PF13247">
    <property type="entry name" value="Fer4_11"/>
    <property type="match status" value="1"/>
</dbReference>
<dbReference type="SUPFAM" id="SSF50692">
    <property type="entry name" value="ADC-like"/>
    <property type="match status" value="1"/>
</dbReference>
<organism evidence="2 3">
    <name type="scientific">Salinisphaera aquimarina</name>
    <dbReference type="NCBI Taxonomy" id="2094031"/>
    <lineage>
        <taxon>Bacteria</taxon>
        <taxon>Pseudomonadati</taxon>
        <taxon>Pseudomonadota</taxon>
        <taxon>Gammaproteobacteria</taxon>
        <taxon>Salinisphaerales</taxon>
        <taxon>Salinisphaeraceae</taxon>
        <taxon>Salinisphaera</taxon>
    </lineage>
</organism>
<name>A0ABV7EM96_9GAMM</name>
<dbReference type="PANTHER" id="PTHR42783:SF3">
    <property type="entry name" value="GLUTAMATE SYNTHASE [NADPH] SMALL CHAIN-RELATED"/>
    <property type="match status" value="1"/>
</dbReference>
<dbReference type="Gene3D" id="3.30.70.20">
    <property type="match status" value="2"/>
</dbReference>
<dbReference type="Gene3D" id="2.20.25.90">
    <property type="entry name" value="ADC-like domains"/>
    <property type="match status" value="1"/>
</dbReference>
<gene>
    <name evidence="2" type="ORF">ACFOSU_02670</name>
</gene>
<reference evidence="3" key="1">
    <citation type="journal article" date="2019" name="Int. J. Syst. Evol. Microbiol.">
        <title>The Global Catalogue of Microorganisms (GCM) 10K type strain sequencing project: providing services to taxonomists for standard genome sequencing and annotation.</title>
        <authorList>
            <consortium name="The Broad Institute Genomics Platform"/>
            <consortium name="The Broad Institute Genome Sequencing Center for Infectious Disease"/>
            <person name="Wu L."/>
            <person name="Ma J."/>
        </authorList>
    </citation>
    <scope>NUCLEOTIDE SEQUENCE [LARGE SCALE GENOMIC DNA]</scope>
    <source>
        <strain evidence="3">KCTC 52640</strain>
    </source>
</reference>
<evidence type="ECO:0000259" key="1">
    <source>
        <dbReference type="PROSITE" id="PS51379"/>
    </source>
</evidence>
<dbReference type="PANTHER" id="PTHR42783">
    <property type="entry name" value="GLUTAMATE SYNTHASE [NADPH] SMALL CHAIN"/>
    <property type="match status" value="1"/>
</dbReference>
<keyword evidence="3" id="KW-1185">Reference proteome</keyword>
<dbReference type="RefSeq" id="WP_380686197.1">
    <property type="nucleotide sequence ID" value="NZ_JBHRSS010000001.1"/>
</dbReference>
<proteinExistence type="predicted"/>
<dbReference type="EMBL" id="JBHRSS010000001">
    <property type="protein sequence ID" value="MFC3102792.1"/>
    <property type="molecule type" value="Genomic_DNA"/>
</dbReference>
<dbReference type="CDD" id="cd02784">
    <property type="entry name" value="MopB_CT_PHLH"/>
    <property type="match status" value="1"/>
</dbReference>
<dbReference type="InterPro" id="IPR009010">
    <property type="entry name" value="Asp_de-COase-like_dom_sf"/>
</dbReference>
<feature type="domain" description="4Fe-4S ferredoxin-type" evidence="1">
    <location>
        <begin position="820"/>
        <end position="851"/>
    </location>
</feature>
<protein>
    <submittedName>
        <fullName evidence="2">TAT-variant-translocated molybdopterin oxidoreductase</fullName>
    </submittedName>
</protein>
<evidence type="ECO:0000313" key="3">
    <source>
        <dbReference type="Proteomes" id="UP001595462"/>
    </source>
</evidence>
<dbReference type="CDD" id="cd10551">
    <property type="entry name" value="PsrB"/>
    <property type="match status" value="1"/>
</dbReference>
<accession>A0ABV7EM96</accession>
<dbReference type="SUPFAM" id="SSF54862">
    <property type="entry name" value="4Fe-4S ferredoxins"/>
    <property type="match status" value="1"/>
</dbReference>
<feature type="domain" description="4Fe-4S ferredoxin-type" evidence="1">
    <location>
        <begin position="852"/>
        <end position="881"/>
    </location>
</feature>
<feature type="domain" description="4Fe-4S ferredoxin-type" evidence="1">
    <location>
        <begin position="765"/>
        <end position="795"/>
    </location>
</feature>
<dbReference type="PROSITE" id="PS51379">
    <property type="entry name" value="4FE4S_FER_2"/>
    <property type="match status" value="3"/>
</dbReference>
<comment type="caution">
    <text evidence="2">The sequence shown here is derived from an EMBL/GenBank/DDBJ whole genome shotgun (WGS) entry which is preliminary data.</text>
</comment>
<dbReference type="Proteomes" id="UP001595462">
    <property type="component" value="Unassembled WGS sequence"/>
</dbReference>
<evidence type="ECO:0000313" key="2">
    <source>
        <dbReference type="EMBL" id="MFC3102792.1"/>
    </source>
</evidence>
<dbReference type="NCBIfam" id="TIGR04519">
    <property type="entry name" value="MoCo_extend_TAT"/>
    <property type="match status" value="1"/>
</dbReference>
<dbReference type="InterPro" id="IPR030948">
    <property type="entry name" value="TAT_var_transloc_signal_dom"/>
</dbReference>
<dbReference type="SUPFAM" id="SSF53706">
    <property type="entry name" value="Formate dehydrogenase/DMSO reductase, domains 1-3"/>
    <property type="match status" value="1"/>
</dbReference>
<dbReference type="Gene3D" id="2.40.40.20">
    <property type="match status" value="1"/>
</dbReference>
<dbReference type="InterPro" id="IPR017896">
    <property type="entry name" value="4Fe4S_Fe-S-bd"/>
</dbReference>